<dbReference type="RefSeq" id="WP_179493178.1">
    <property type="nucleotide sequence ID" value="NZ_JACCCW010000002.1"/>
</dbReference>
<dbReference type="InterPro" id="IPR002934">
    <property type="entry name" value="Polymerase_NTP_transf_dom"/>
</dbReference>
<dbReference type="GO" id="GO:0016779">
    <property type="term" value="F:nucleotidyltransferase activity"/>
    <property type="evidence" value="ECO:0007669"/>
    <property type="project" value="InterPro"/>
</dbReference>
<gene>
    <name evidence="2" type="ORF">HDF17_003678</name>
</gene>
<feature type="domain" description="Polymerase nucleotidyl transferase" evidence="1">
    <location>
        <begin position="46"/>
        <end position="84"/>
    </location>
</feature>
<protein>
    <submittedName>
        <fullName evidence="2">Putative nucleotidyltransferase</fullName>
    </submittedName>
</protein>
<dbReference type="InterPro" id="IPR043519">
    <property type="entry name" value="NT_sf"/>
</dbReference>
<organism evidence="2 3">
    <name type="scientific">Granulicella arctica</name>
    <dbReference type="NCBI Taxonomy" id="940613"/>
    <lineage>
        <taxon>Bacteria</taxon>
        <taxon>Pseudomonadati</taxon>
        <taxon>Acidobacteriota</taxon>
        <taxon>Terriglobia</taxon>
        <taxon>Terriglobales</taxon>
        <taxon>Acidobacteriaceae</taxon>
        <taxon>Granulicella</taxon>
    </lineage>
</organism>
<comment type="caution">
    <text evidence="2">The sequence shown here is derived from an EMBL/GenBank/DDBJ whole genome shotgun (WGS) entry which is preliminary data.</text>
</comment>
<evidence type="ECO:0000313" key="3">
    <source>
        <dbReference type="Proteomes" id="UP000589520"/>
    </source>
</evidence>
<reference evidence="2 3" key="1">
    <citation type="submission" date="2020-07" db="EMBL/GenBank/DDBJ databases">
        <title>Genomic Encyclopedia of Type Strains, Phase IV (KMG-V): Genome sequencing to study the core and pangenomes of soil and plant-associated prokaryotes.</title>
        <authorList>
            <person name="Whitman W."/>
        </authorList>
    </citation>
    <scope>NUCLEOTIDE SEQUENCE [LARGE SCALE GENOMIC DNA]</scope>
    <source>
        <strain evidence="2 3">X4EP2</strain>
    </source>
</reference>
<dbReference type="EMBL" id="JACCCW010000002">
    <property type="protein sequence ID" value="NYF81358.1"/>
    <property type="molecule type" value="Genomic_DNA"/>
</dbReference>
<name>A0A7Y9TV29_9BACT</name>
<evidence type="ECO:0000313" key="2">
    <source>
        <dbReference type="EMBL" id="NYF81358.1"/>
    </source>
</evidence>
<accession>A0A7Y9TV29</accession>
<dbReference type="SUPFAM" id="SSF81301">
    <property type="entry name" value="Nucleotidyltransferase"/>
    <property type="match status" value="1"/>
</dbReference>
<dbReference type="Gene3D" id="3.30.460.10">
    <property type="entry name" value="Beta Polymerase, domain 2"/>
    <property type="match status" value="1"/>
</dbReference>
<keyword evidence="2" id="KW-0808">Transferase</keyword>
<dbReference type="CDD" id="cd05403">
    <property type="entry name" value="NT_KNTase_like"/>
    <property type="match status" value="1"/>
</dbReference>
<dbReference type="Pfam" id="PF01909">
    <property type="entry name" value="NTP_transf_2"/>
    <property type="match status" value="1"/>
</dbReference>
<dbReference type="Proteomes" id="UP000589520">
    <property type="component" value="Unassembled WGS sequence"/>
</dbReference>
<keyword evidence="3" id="KW-1185">Reference proteome</keyword>
<dbReference type="AlphaFoldDB" id="A0A7Y9TV29"/>
<proteinExistence type="predicted"/>
<evidence type="ECO:0000259" key="1">
    <source>
        <dbReference type="Pfam" id="PF01909"/>
    </source>
</evidence>
<sequence length="263" mass="29430">MTRDGLDAEGYIEICCAVEKISPVYRPVLDDSIALLTSTFEARLHGIYLYGSVATGHARLGKSDIDLLVIFSNPISDPDQAKIKHVAKNLSASYQSCVREIGIGAAPLQEALSKESLPGLGCFIKHLCVCVAGEDIRPLLPKFRPSIEVARGFNGDYAIDTQATLNELGETNQPAIAQAVMRRICRKTVRTGFSLVMPRLGRWTTELETSFEYFCRYYPEKRTSMTLILDWIQRPPEDKTEFLRTVTPLAEWLTTEFDRVIGH</sequence>